<keyword evidence="2" id="KW-0378">Hydrolase</keyword>
<keyword evidence="2" id="KW-0347">Helicase</keyword>
<keyword evidence="2" id="KW-0067">ATP-binding</keyword>
<keyword evidence="2" id="KW-0547">Nucleotide-binding</keyword>
<protein>
    <submittedName>
        <fullName evidence="2">ATP-dependent DNA helicase RecG</fullName>
        <ecNumber evidence="2">3.6.4.12</ecNumber>
    </submittedName>
</protein>
<name>A0ABS4VNR8_9PSEU</name>
<dbReference type="InterPro" id="IPR038461">
    <property type="entry name" value="Schlafen_AlbA_2_dom_sf"/>
</dbReference>
<keyword evidence="3" id="KW-1185">Reference proteome</keyword>
<dbReference type="Pfam" id="PF13749">
    <property type="entry name" value="HATPase_c_4"/>
    <property type="match status" value="1"/>
</dbReference>
<dbReference type="InterPro" id="IPR038475">
    <property type="entry name" value="RecG_C_sf"/>
</dbReference>
<gene>
    <name evidence="2" type="ORF">JOF36_001256</name>
</gene>
<dbReference type="Pfam" id="PF13412">
    <property type="entry name" value="HTH_24"/>
    <property type="match status" value="1"/>
</dbReference>
<dbReference type="Gene3D" id="1.10.10.10">
    <property type="entry name" value="Winged helix-like DNA-binding domain superfamily/Winged helix DNA-binding domain"/>
    <property type="match status" value="1"/>
</dbReference>
<comment type="caution">
    <text evidence="2">The sequence shown here is derived from an EMBL/GenBank/DDBJ whole genome shotgun (WGS) entry which is preliminary data.</text>
</comment>
<feature type="domain" description="Schlafen AlbA-2" evidence="1">
    <location>
        <begin position="35"/>
        <end position="151"/>
    </location>
</feature>
<dbReference type="Gene3D" id="3.30.950.30">
    <property type="entry name" value="Schlafen, AAA domain"/>
    <property type="match status" value="1"/>
</dbReference>
<evidence type="ECO:0000313" key="3">
    <source>
        <dbReference type="Proteomes" id="UP001519295"/>
    </source>
</evidence>
<dbReference type="RefSeq" id="WP_210025453.1">
    <property type="nucleotide sequence ID" value="NZ_JAGINU010000001.1"/>
</dbReference>
<dbReference type="EC" id="3.6.4.12" evidence="2"/>
<dbReference type="Pfam" id="PF04326">
    <property type="entry name" value="SLFN_AlbA_2"/>
    <property type="match status" value="1"/>
</dbReference>
<organism evidence="2 3">
    <name type="scientific">Pseudonocardia parietis</name>
    <dbReference type="NCBI Taxonomy" id="570936"/>
    <lineage>
        <taxon>Bacteria</taxon>
        <taxon>Bacillati</taxon>
        <taxon>Actinomycetota</taxon>
        <taxon>Actinomycetes</taxon>
        <taxon>Pseudonocardiales</taxon>
        <taxon>Pseudonocardiaceae</taxon>
        <taxon>Pseudonocardia</taxon>
    </lineage>
</organism>
<dbReference type="GO" id="GO:0016787">
    <property type="term" value="F:hydrolase activity"/>
    <property type="evidence" value="ECO:0007669"/>
    <property type="project" value="UniProtKB-KW"/>
</dbReference>
<dbReference type="Gene3D" id="3.30.565.60">
    <property type="match status" value="1"/>
</dbReference>
<dbReference type="InterPro" id="IPR036390">
    <property type="entry name" value="WH_DNA-bd_sf"/>
</dbReference>
<reference evidence="2 3" key="1">
    <citation type="submission" date="2021-03" db="EMBL/GenBank/DDBJ databases">
        <title>Sequencing the genomes of 1000 actinobacteria strains.</title>
        <authorList>
            <person name="Klenk H.-P."/>
        </authorList>
    </citation>
    <scope>NUCLEOTIDE SEQUENCE [LARGE SCALE GENOMIC DNA]</scope>
    <source>
        <strain evidence="2 3">DSM 45256</strain>
    </source>
</reference>
<dbReference type="InterPro" id="IPR036388">
    <property type="entry name" value="WH-like_DNA-bd_sf"/>
</dbReference>
<sequence length="513" mass="55609">MKEDLKPERCLVEPDDLRQLLADLRRLGGEPSGVEAKASRGGLPRTTVETASAFANTNGGVVLLGVDENDDFQAVAMANPVKLRDDLVSALSDQLEPPVRPTTDLIEIDGRVVVSAEISPLPSDQKPCYVRSRGIANGSYVRAGDGDRRMTQAEIGLTIANRGQPTYDAEPVAGAGIDDLDTHATRRMLERARGTSRSLRDVDDESALRRLRVLVPDDDGRPVPSLGGMLALGPFPQEWYPQLMITLIVHEAGPGTREQPRFLDNQQFRGPIPEQVAECVAAVRRNIAARGFVGESGRLDAPDYPLEAVREAVVNAVLHRDYSPVSRGTQITVELHPDHLGVTSPGGIFGPVTVADLGEERVSSSRNGYLAQLLSDTYLPRSDRVVAENRASGIPAMIRDLLRSGLPQPTFRNHPGRFEVRFARSELFDSVPRGRPAEVHGSTYDAVTTLLQRQGRSTAAELAAQVDRSRPAVLAAVRKLVDEGRVRAEGTPTSPRRSYVWCEPVGGIGGEAT</sequence>
<evidence type="ECO:0000259" key="1">
    <source>
        <dbReference type="Pfam" id="PF04326"/>
    </source>
</evidence>
<dbReference type="GO" id="GO:0003678">
    <property type="term" value="F:DNA helicase activity"/>
    <property type="evidence" value="ECO:0007669"/>
    <property type="project" value="UniProtKB-EC"/>
</dbReference>
<dbReference type="PANTHER" id="PTHR30595">
    <property type="entry name" value="GLPR-RELATED TRANSCRIPTIONAL REPRESSOR"/>
    <property type="match status" value="1"/>
</dbReference>
<dbReference type="Proteomes" id="UP001519295">
    <property type="component" value="Unassembled WGS sequence"/>
</dbReference>
<proteinExistence type="predicted"/>
<dbReference type="PANTHER" id="PTHR30595:SF6">
    <property type="entry name" value="SCHLAFEN ALBA-2 DOMAIN-CONTAINING PROTEIN"/>
    <property type="match status" value="1"/>
</dbReference>
<accession>A0ABS4VNR8</accession>
<dbReference type="InterPro" id="IPR007421">
    <property type="entry name" value="Schlafen_AlbA_2_dom"/>
</dbReference>
<evidence type="ECO:0000313" key="2">
    <source>
        <dbReference type="EMBL" id="MBP2365560.1"/>
    </source>
</evidence>
<dbReference type="SUPFAM" id="SSF46785">
    <property type="entry name" value="Winged helix' DNA-binding domain"/>
    <property type="match status" value="1"/>
</dbReference>
<dbReference type="EMBL" id="JAGINU010000001">
    <property type="protein sequence ID" value="MBP2365560.1"/>
    <property type="molecule type" value="Genomic_DNA"/>
</dbReference>